<evidence type="ECO:0008006" key="3">
    <source>
        <dbReference type="Google" id="ProtNLM"/>
    </source>
</evidence>
<keyword evidence="2" id="KW-1185">Reference proteome</keyword>
<dbReference type="EMBL" id="CANTFL010001383">
    <property type="protein sequence ID" value="CAI5738507.1"/>
    <property type="molecule type" value="Genomic_DNA"/>
</dbReference>
<name>A0AAV0UPV8_HYABA</name>
<evidence type="ECO:0000313" key="2">
    <source>
        <dbReference type="Proteomes" id="UP001162031"/>
    </source>
</evidence>
<dbReference type="AlphaFoldDB" id="A0AAV0UPV8"/>
<comment type="caution">
    <text evidence="1">The sequence shown here is derived from an EMBL/GenBank/DDBJ whole genome shotgun (WGS) entry which is preliminary data.</text>
</comment>
<organism evidence="1 2">
    <name type="scientific">Hyaloperonospora brassicae</name>
    <name type="common">Brassica downy mildew</name>
    <name type="synonym">Peronospora brassicae</name>
    <dbReference type="NCBI Taxonomy" id="162125"/>
    <lineage>
        <taxon>Eukaryota</taxon>
        <taxon>Sar</taxon>
        <taxon>Stramenopiles</taxon>
        <taxon>Oomycota</taxon>
        <taxon>Peronosporomycetes</taxon>
        <taxon>Peronosporales</taxon>
        <taxon>Peronosporaceae</taxon>
        <taxon>Hyaloperonospora</taxon>
    </lineage>
</organism>
<dbReference type="Proteomes" id="UP001162031">
    <property type="component" value="Unassembled WGS sequence"/>
</dbReference>
<reference evidence="1" key="1">
    <citation type="submission" date="2022-12" db="EMBL/GenBank/DDBJ databases">
        <authorList>
            <person name="Webb A."/>
        </authorList>
    </citation>
    <scope>NUCLEOTIDE SEQUENCE</scope>
    <source>
        <strain evidence="1">Hp1</strain>
    </source>
</reference>
<sequence>MAAVATVDRCNQELRCTLAQTNDRLLMNDNLDEKRAMRAMKKRLQDRLYQRKHRAKREQRIYNFEYDVQALKLKIAQLYRDLHHRKVMAANADNQRRQRSQMQQKALQKNAQSIVMQFFRVFHFGYSLPLAELQERFLRSILTTDVVGAELHGVDAFVHQWRLYHRHFAQCVLEPRAWKIESIGDQSVAVEVKVLLYLRFRHHNIEQLFPSLKKTRPVDLDVVRSLTADTVVAVGTFVFTVDRTGHVDKLIVKLQLLETLRRVLGSLDSVEQLTKGGNLALSSGTIMTA</sequence>
<accession>A0AAV0UPV8</accession>
<evidence type="ECO:0000313" key="1">
    <source>
        <dbReference type="EMBL" id="CAI5738507.1"/>
    </source>
</evidence>
<gene>
    <name evidence="1" type="ORF">HBR001_LOCUS7508</name>
</gene>
<proteinExistence type="predicted"/>
<protein>
    <recommendedName>
        <fullName evidence="3">BZIP domain-containing protein</fullName>
    </recommendedName>
</protein>